<sequence length="112" mass="11702">MFTPKKIAAISGIVGSLAAICAGAGHAYADGRAGDCGSSDNVCIRKSETHVDKDGERIVRQEQHCTTPGRPNVVFREHQLLGDGGSATAGPVVDCSNTVKLPKGFKKPKLDI</sequence>
<dbReference type="RefSeq" id="WP_069934101.1">
    <property type="nucleotide sequence ID" value="NZ_MEHJ01000002.1"/>
</dbReference>
<dbReference type="Proteomes" id="UP000095759">
    <property type="component" value="Unassembled WGS sequence"/>
</dbReference>
<protein>
    <submittedName>
        <fullName evidence="1">Uncharacterized protein</fullName>
    </submittedName>
</protein>
<proteinExistence type="predicted"/>
<keyword evidence="2" id="KW-1185">Reference proteome</keyword>
<organism evidence="1 2">
    <name type="scientific">Streptomyces agglomeratus</name>
    <dbReference type="NCBI Taxonomy" id="285458"/>
    <lineage>
        <taxon>Bacteria</taxon>
        <taxon>Bacillati</taxon>
        <taxon>Actinomycetota</taxon>
        <taxon>Actinomycetes</taxon>
        <taxon>Kitasatosporales</taxon>
        <taxon>Streptomycetaceae</taxon>
        <taxon>Streptomyces</taxon>
    </lineage>
</organism>
<dbReference type="OrthoDB" id="4236437at2"/>
<evidence type="ECO:0000313" key="1">
    <source>
        <dbReference type="EMBL" id="OEJ21406.1"/>
    </source>
</evidence>
<dbReference type="AlphaFoldDB" id="A0A1E5NYL3"/>
<gene>
    <name evidence="1" type="ORF">AS594_38190</name>
</gene>
<comment type="caution">
    <text evidence="1">The sequence shown here is derived from an EMBL/GenBank/DDBJ whole genome shotgun (WGS) entry which is preliminary data.</text>
</comment>
<dbReference type="EMBL" id="MEHJ01000002">
    <property type="protein sequence ID" value="OEJ21406.1"/>
    <property type="molecule type" value="Genomic_DNA"/>
</dbReference>
<reference evidence="1 2" key="1">
    <citation type="submission" date="2016-08" db="EMBL/GenBank/DDBJ databases">
        <title>Complete genome sequence of Streptomyces agglomeratus strain 6-3-2, a novel anti-MRSA actinomycete isolated from Wuli of Tebit, China.</title>
        <authorList>
            <person name="Chen X."/>
        </authorList>
    </citation>
    <scope>NUCLEOTIDE SEQUENCE [LARGE SCALE GENOMIC DNA]</scope>
    <source>
        <strain evidence="1 2">6-3-2</strain>
    </source>
</reference>
<name>A0A1E5NYL3_9ACTN</name>
<accession>A0A1E5NYL3</accession>
<evidence type="ECO:0000313" key="2">
    <source>
        <dbReference type="Proteomes" id="UP000095759"/>
    </source>
</evidence>